<dbReference type="InterPro" id="IPR045864">
    <property type="entry name" value="aa-tRNA-synth_II/BPL/LPL"/>
</dbReference>
<dbReference type="InterPro" id="IPR036621">
    <property type="entry name" value="Anticodon-bd_dom_sf"/>
</dbReference>
<proteinExistence type="inferred from homology"/>
<dbReference type="GO" id="GO:0070159">
    <property type="term" value="P:mitochondrial threonyl-tRNA aminoacylation"/>
    <property type="evidence" value="ECO:0007669"/>
    <property type="project" value="EnsemblFungi"/>
</dbReference>
<comment type="subcellular location">
    <subcellularLocation>
        <location evidence="1">Mitochondrion matrix</location>
    </subcellularLocation>
</comment>
<dbReference type="NCBIfam" id="TIGR00418">
    <property type="entry name" value="thrS"/>
    <property type="match status" value="1"/>
</dbReference>
<evidence type="ECO:0000256" key="8">
    <source>
        <dbReference type="ARBA" id="ARBA00022946"/>
    </source>
</evidence>
<feature type="compositionally biased region" description="Pro residues" evidence="13">
    <location>
        <begin position="97"/>
        <end position="106"/>
    </location>
</feature>
<dbReference type="PANTHER" id="PTHR11451:SF50">
    <property type="entry name" value="THREONINE--TRNA LIGASE, MITOCHONDRIAL"/>
    <property type="match status" value="1"/>
</dbReference>
<dbReference type="InParanoid" id="C4JIC2"/>
<keyword evidence="8" id="KW-0809">Transit peptide</keyword>
<evidence type="ECO:0000313" key="16">
    <source>
        <dbReference type="Proteomes" id="UP000002058"/>
    </source>
</evidence>
<evidence type="ECO:0000256" key="1">
    <source>
        <dbReference type="ARBA" id="ARBA00004305"/>
    </source>
</evidence>
<keyword evidence="5" id="KW-0547">Nucleotide-binding</keyword>
<dbReference type="InterPro" id="IPR006195">
    <property type="entry name" value="aa-tRNA-synth_II"/>
</dbReference>
<dbReference type="AlphaFoldDB" id="C4JIC2"/>
<dbReference type="HOGENOM" id="CLU_008554_2_0_1"/>
<evidence type="ECO:0000256" key="9">
    <source>
        <dbReference type="ARBA" id="ARBA00023128"/>
    </source>
</evidence>
<sequence length="653" mass="73247">MTIPVLAIGHILSASIDSVANCEDEHACADATTHFSGFPRKVRCAKKWSAAPDRQSWKTPHSISRKPGFWASGTVMVAGAILVNDAGREFKKRQSPPEEPLSPIDPLPAGISSSGQESIARMRRLNVATRALRSVRTRPTAQRHTQWGAHRILPLSTTRACSCTAPKPSEPCDRTTPSASTPAPDHRTIGAAQDLFATSLYSPGSPLFQPNGTHILNKLLAFLRAQYRQYGFQEVLTPTIYKKSLWELSGHWQNYKDDMYEVRGRGATGETTHGEIGEDESYGLKPMNCPGHCLLFKSQKWSYRDLPVRYADFSPLHRNEVSGSLSGLTRVRRFHQDDGHIFCRPQQIGREIQLALKFTDTVMKTFGLGEYKLVLSTRPEKDFIGSLELWDAAEKQLKDALEKSGRNWEINEGDGAFYGPKIDFQLQDSDGKFHQLSTIQLDMNLPQRFGLEYMVPEGEEDYNASTDGKGTPVLIHRAIFGSLERFFALLIEHYNGRWPFWLSPRQAIILTVNQDDDVLKAADEAAAKMCGYQRIPFHEANELEAPSQPLSPLQPSFHVTVDKSARSLAKKIREAQIMKYNLIFVIGPKNLADGSVDVDFTGQIARNSEKTQGFLDHTPGWDVNLSPNGKTAKMKMKINDVYDWLIRLEKQFC</sequence>
<dbReference type="GO" id="GO:0005524">
    <property type="term" value="F:ATP binding"/>
    <property type="evidence" value="ECO:0007669"/>
    <property type="project" value="UniProtKB-KW"/>
</dbReference>
<accession>C4JIC2</accession>
<dbReference type="InterPro" id="IPR033728">
    <property type="entry name" value="ThrRS_core"/>
</dbReference>
<evidence type="ECO:0000256" key="13">
    <source>
        <dbReference type="SAM" id="MobiDB-lite"/>
    </source>
</evidence>
<evidence type="ECO:0000256" key="5">
    <source>
        <dbReference type="ARBA" id="ARBA00022741"/>
    </source>
</evidence>
<dbReference type="OMA" id="CEDEHAC"/>
<dbReference type="OrthoDB" id="5423599at2759"/>
<dbReference type="EMBL" id="CH476615">
    <property type="protein sequence ID" value="EEP78019.1"/>
    <property type="molecule type" value="Genomic_DNA"/>
</dbReference>
<feature type="domain" description="Aminoacyl-transfer RNA synthetases class-II family profile" evidence="14">
    <location>
        <begin position="210"/>
        <end position="499"/>
    </location>
</feature>
<dbReference type="PANTHER" id="PTHR11451">
    <property type="entry name" value="THREONINE-TRNA LIGASE"/>
    <property type="match status" value="1"/>
</dbReference>
<dbReference type="Pfam" id="PF03129">
    <property type="entry name" value="HGTP_anticodon"/>
    <property type="match status" value="1"/>
</dbReference>
<dbReference type="InterPro" id="IPR004154">
    <property type="entry name" value="Anticodon-bd"/>
</dbReference>
<evidence type="ECO:0000259" key="14">
    <source>
        <dbReference type="PROSITE" id="PS50862"/>
    </source>
</evidence>
<dbReference type="RefSeq" id="XP_002543352.1">
    <property type="nucleotide sequence ID" value="XM_002543306.1"/>
</dbReference>
<organism evidence="15 16">
    <name type="scientific">Uncinocarpus reesii (strain UAMH 1704)</name>
    <dbReference type="NCBI Taxonomy" id="336963"/>
    <lineage>
        <taxon>Eukaryota</taxon>
        <taxon>Fungi</taxon>
        <taxon>Dikarya</taxon>
        <taxon>Ascomycota</taxon>
        <taxon>Pezizomycotina</taxon>
        <taxon>Eurotiomycetes</taxon>
        <taxon>Eurotiomycetidae</taxon>
        <taxon>Onygenales</taxon>
        <taxon>Onygenaceae</taxon>
        <taxon>Uncinocarpus</taxon>
    </lineage>
</organism>
<reference evidence="16" key="1">
    <citation type="journal article" date="2009" name="Genome Res.">
        <title>Comparative genomic analyses of the human fungal pathogens Coccidioides and their relatives.</title>
        <authorList>
            <person name="Sharpton T.J."/>
            <person name="Stajich J.E."/>
            <person name="Rounsley S.D."/>
            <person name="Gardner M.J."/>
            <person name="Wortman J.R."/>
            <person name="Jordar V.S."/>
            <person name="Maiti R."/>
            <person name="Kodira C.D."/>
            <person name="Neafsey D.E."/>
            <person name="Zeng Q."/>
            <person name="Hung C.-Y."/>
            <person name="McMahan C."/>
            <person name="Muszewska A."/>
            <person name="Grynberg M."/>
            <person name="Mandel M.A."/>
            <person name="Kellner E.M."/>
            <person name="Barker B.M."/>
            <person name="Galgiani J.N."/>
            <person name="Orbach M.J."/>
            <person name="Kirkland T.N."/>
            <person name="Cole G.T."/>
            <person name="Henn M.R."/>
            <person name="Birren B.W."/>
            <person name="Taylor J.W."/>
        </authorList>
    </citation>
    <scope>NUCLEOTIDE SEQUENCE [LARGE SCALE GENOMIC DNA]</scope>
    <source>
        <strain evidence="16">UAMH 1704</strain>
    </source>
</reference>
<dbReference type="InterPro" id="IPR002320">
    <property type="entry name" value="Thr-tRNA-ligase_IIa"/>
</dbReference>
<dbReference type="FunFam" id="3.30.930.10:FF:000039">
    <property type="entry name" value="Threonyl-tRNA synthetase, mitochondrial"/>
    <property type="match status" value="1"/>
</dbReference>
<evidence type="ECO:0000256" key="12">
    <source>
        <dbReference type="ARBA" id="ARBA00049515"/>
    </source>
</evidence>
<keyword evidence="7" id="KW-0648">Protein biosynthesis</keyword>
<evidence type="ECO:0000256" key="6">
    <source>
        <dbReference type="ARBA" id="ARBA00022840"/>
    </source>
</evidence>
<keyword evidence="4" id="KW-0436">Ligase</keyword>
<evidence type="ECO:0000256" key="10">
    <source>
        <dbReference type="ARBA" id="ARBA00023146"/>
    </source>
</evidence>
<dbReference type="GO" id="GO:0004829">
    <property type="term" value="F:threonine-tRNA ligase activity"/>
    <property type="evidence" value="ECO:0007669"/>
    <property type="project" value="UniProtKB-EC"/>
</dbReference>
<evidence type="ECO:0000256" key="11">
    <source>
        <dbReference type="ARBA" id="ARBA00031900"/>
    </source>
</evidence>
<keyword evidence="6" id="KW-0067">ATP-binding</keyword>
<dbReference type="Pfam" id="PF00587">
    <property type="entry name" value="tRNA-synt_2b"/>
    <property type="match status" value="1"/>
</dbReference>
<keyword evidence="9" id="KW-0496">Mitochondrion</keyword>
<evidence type="ECO:0000256" key="2">
    <source>
        <dbReference type="ARBA" id="ARBA00008226"/>
    </source>
</evidence>
<protein>
    <recommendedName>
        <fullName evidence="3">threonine--tRNA ligase</fullName>
        <ecNumber evidence="3">6.1.1.3</ecNumber>
    </recommendedName>
    <alternativeName>
        <fullName evidence="11">Threonyl-tRNA synthetase</fullName>
    </alternativeName>
</protein>
<keyword evidence="10 15" id="KW-0030">Aminoacyl-tRNA synthetase</keyword>
<name>C4JIC2_UNCRE</name>
<dbReference type="Gene3D" id="3.30.930.10">
    <property type="entry name" value="Bira Bifunctional Protein, Domain 2"/>
    <property type="match status" value="1"/>
</dbReference>
<dbReference type="GO" id="GO:0005759">
    <property type="term" value="C:mitochondrial matrix"/>
    <property type="evidence" value="ECO:0007669"/>
    <property type="project" value="UniProtKB-SubCell"/>
</dbReference>
<dbReference type="SUPFAM" id="SSF52954">
    <property type="entry name" value="Class II aaRS ABD-related"/>
    <property type="match status" value="1"/>
</dbReference>
<evidence type="ECO:0000256" key="4">
    <source>
        <dbReference type="ARBA" id="ARBA00022598"/>
    </source>
</evidence>
<dbReference type="Gene3D" id="3.40.50.800">
    <property type="entry name" value="Anticodon-binding domain"/>
    <property type="match status" value="1"/>
</dbReference>
<evidence type="ECO:0000256" key="7">
    <source>
        <dbReference type="ARBA" id="ARBA00022917"/>
    </source>
</evidence>
<dbReference type="STRING" id="336963.C4JIC2"/>
<dbReference type="KEGG" id="ure:UREG_02868"/>
<dbReference type="PROSITE" id="PS50862">
    <property type="entry name" value="AA_TRNA_LIGASE_II"/>
    <property type="match status" value="1"/>
</dbReference>
<evidence type="ECO:0000256" key="3">
    <source>
        <dbReference type="ARBA" id="ARBA00013163"/>
    </source>
</evidence>
<feature type="region of interest" description="Disordered" evidence="13">
    <location>
        <begin position="165"/>
        <end position="185"/>
    </location>
</feature>
<dbReference type="InterPro" id="IPR002314">
    <property type="entry name" value="aa-tRNA-synt_IIb"/>
</dbReference>
<gene>
    <name evidence="15" type="ORF">UREG_02868</name>
</gene>
<evidence type="ECO:0000313" key="15">
    <source>
        <dbReference type="EMBL" id="EEP78019.1"/>
    </source>
</evidence>
<feature type="region of interest" description="Disordered" evidence="13">
    <location>
        <begin position="90"/>
        <end position="117"/>
    </location>
</feature>
<dbReference type="SUPFAM" id="SSF55681">
    <property type="entry name" value="Class II aaRS and biotin synthetases"/>
    <property type="match status" value="1"/>
</dbReference>
<dbReference type="CDD" id="cd00771">
    <property type="entry name" value="ThrRS_core"/>
    <property type="match status" value="1"/>
</dbReference>
<comment type="similarity">
    <text evidence="2">Belongs to the class-II aminoacyl-tRNA synthetase family.</text>
</comment>
<dbReference type="PRINTS" id="PR01047">
    <property type="entry name" value="TRNASYNTHTHR"/>
</dbReference>
<comment type="catalytic activity">
    <reaction evidence="12">
        <text>tRNA(Thr) + L-threonine + ATP = L-threonyl-tRNA(Thr) + AMP + diphosphate + H(+)</text>
        <dbReference type="Rhea" id="RHEA:24624"/>
        <dbReference type="Rhea" id="RHEA-COMP:9670"/>
        <dbReference type="Rhea" id="RHEA-COMP:9704"/>
        <dbReference type="ChEBI" id="CHEBI:15378"/>
        <dbReference type="ChEBI" id="CHEBI:30616"/>
        <dbReference type="ChEBI" id="CHEBI:33019"/>
        <dbReference type="ChEBI" id="CHEBI:57926"/>
        <dbReference type="ChEBI" id="CHEBI:78442"/>
        <dbReference type="ChEBI" id="CHEBI:78534"/>
        <dbReference type="ChEBI" id="CHEBI:456215"/>
        <dbReference type="EC" id="6.1.1.3"/>
    </reaction>
</comment>
<dbReference type="Proteomes" id="UP000002058">
    <property type="component" value="Unassembled WGS sequence"/>
</dbReference>
<dbReference type="eggNOG" id="KOG1637">
    <property type="taxonomic scope" value="Eukaryota"/>
</dbReference>
<dbReference type="EC" id="6.1.1.3" evidence="3"/>
<dbReference type="GeneID" id="8443481"/>
<dbReference type="VEuPathDB" id="FungiDB:UREG_02868"/>
<keyword evidence="16" id="KW-1185">Reference proteome</keyword>